<dbReference type="EMBL" id="JACCBD010000001">
    <property type="protein sequence ID" value="NYD27544.1"/>
    <property type="molecule type" value="Genomic_DNA"/>
</dbReference>
<keyword evidence="4" id="KW-1185">Reference proteome</keyword>
<keyword evidence="2" id="KW-1133">Transmembrane helix</keyword>
<evidence type="ECO:0000313" key="4">
    <source>
        <dbReference type="Proteomes" id="UP000586095"/>
    </source>
</evidence>
<feature type="transmembrane region" description="Helical" evidence="2">
    <location>
        <begin position="29"/>
        <end position="50"/>
    </location>
</feature>
<dbReference type="AlphaFoldDB" id="A0A852RH63"/>
<keyword evidence="2" id="KW-0472">Membrane</keyword>
<feature type="transmembrane region" description="Helical" evidence="2">
    <location>
        <begin position="84"/>
        <end position="103"/>
    </location>
</feature>
<feature type="transmembrane region" description="Helical" evidence="2">
    <location>
        <begin position="110"/>
        <end position="131"/>
    </location>
</feature>
<evidence type="ECO:0000313" key="3">
    <source>
        <dbReference type="EMBL" id="NYD27544.1"/>
    </source>
</evidence>
<protein>
    <recommendedName>
        <fullName evidence="5">DUF1648 domain-containing protein</fullName>
    </recommendedName>
</protein>
<sequence>MSTPDATEDAHANPPGSNRQHSGFSASELVRVIGVGVVLPALVVLIVWGIESSWTDLPARYPAHWSGGDVDRFAAPEEYINTQAVAAAVAALVTAGIAVGNLLSGGWSPLARGFTSVAAGVTGAIAGGFFVQLLRSRGLTTQSVIELGGGAGILGVAIGFVGLLTLAALLLPRGEYARS</sequence>
<comment type="caution">
    <text evidence="3">The sequence shown here is derived from an EMBL/GenBank/DDBJ whole genome shotgun (WGS) entry which is preliminary data.</text>
</comment>
<evidence type="ECO:0008006" key="5">
    <source>
        <dbReference type="Google" id="ProtNLM"/>
    </source>
</evidence>
<feature type="region of interest" description="Disordered" evidence="1">
    <location>
        <begin position="1"/>
        <end position="22"/>
    </location>
</feature>
<evidence type="ECO:0000256" key="2">
    <source>
        <dbReference type="SAM" id="Phobius"/>
    </source>
</evidence>
<name>A0A852RH63_9MICO</name>
<gene>
    <name evidence="3" type="ORF">BJ960_002347</name>
</gene>
<feature type="transmembrane region" description="Helical" evidence="2">
    <location>
        <begin position="151"/>
        <end position="171"/>
    </location>
</feature>
<reference evidence="3 4" key="1">
    <citation type="submission" date="2020-07" db="EMBL/GenBank/DDBJ databases">
        <title>Sequencing the genomes of 1000 actinobacteria strains.</title>
        <authorList>
            <person name="Klenk H.-P."/>
        </authorList>
    </citation>
    <scope>NUCLEOTIDE SEQUENCE [LARGE SCALE GENOMIC DNA]</scope>
    <source>
        <strain evidence="3 4">DSM 17380</strain>
    </source>
</reference>
<evidence type="ECO:0000256" key="1">
    <source>
        <dbReference type="SAM" id="MobiDB-lite"/>
    </source>
</evidence>
<keyword evidence="2" id="KW-0812">Transmembrane</keyword>
<dbReference type="Proteomes" id="UP000586095">
    <property type="component" value="Unassembled WGS sequence"/>
</dbReference>
<proteinExistence type="predicted"/>
<organism evidence="3 4">
    <name type="scientific">Leucobacter aridicollis</name>
    <dbReference type="NCBI Taxonomy" id="283878"/>
    <lineage>
        <taxon>Bacteria</taxon>
        <taxon>Bacillati</taxon>
        <taxon>Actinomycetota</taxon>
        <taxon>Actinomycetes</taxon>
        <taxon>Micrococcales</taxon>
        <taxon>Microbacteriaceae</taxon>
        <taxon>Leucobacter</taxon>
    </lineage>
</organism>
<dbReference type="RefSeq" id="WP_185987417.1">
    <property type="nucleotide sequence ID" value="NZ_BAAALZ010000001.1"/>
</dbReference>
<accession>A0A852RH63</accession>